<sequence length="179" mass="21456">MEDQEILEKFKNPDSRNWAFNQLVRQYQQKVYWHVRKMVIDHDEADDLTQEVFIKVWKHLLDFRQDAQLYTWIYRIATNECLNFLKSKKRRFFLPINDITEELSQKIDANVGPDADEIQLKLQKALLKLPDKQRLVFNMRYYDELKYEEIAEILGTSVGALKASYHHAAKKIEDFLTNT</sequence>
<dbReference type="NCBIfam" id="TIGR02937">
    <property type="entry name" value="sigma70-ECF"/>
    <property type="match status" value="1"/>
</dbReference>
<dbReference type="PANTHER" id="PTHR43133:SF51">
    <property type="entry name" value="RNA POLYMERASE SIGMA FACTOR"/>
    <property type="match status" value="1"/>
</dbReference>
<dbReference type="RefSeq" id="WP_115373365.1">
    <property type="nucleotide sequence ID" value="NZ_QASA01000001.1"/>
</dbReference>
<dbReference type="PANTHER" id="PTHR43133">
    <property type="entry name" value="RNA POLYMERASE ECF-TYPE SIGMA FACTO"/>
    <property type="match status" value="1"/>
</dbReference>
<accession>A0A369QGY5</accession>
<keyword evidence="2 6" id="KW-0805">Transcription regulation</keyword>
<evidence type="ECO:0000259" key="7">
    <source>
        <dbReference type="Pfam" id="PF04542"/>
    </source>
</evidence>
<dbReference type="SUPFAM" id="SSF88946">
    <property type="entry name" value="Sigma2 domain of RNA polymerase sigma factors"/>
    <property type="match status" value="1"/>
</dbReference>
<dbReference type="InterPro" id="IPR039425">
    <property type="entry name" value="RNA_pol_sigma-70-like"/>
</dbReference>
<dbReference type="InterPro" id="IPR014284">
    <property type="entry name" value="RNA_pol_sigma-70_dom"/>
</dbReference>
<organism evidence="9 10">
    <name type="scientific">Adhaeribacter pallidiroseus</name>
    <dbReference type="NCBI Taxonomy" id="2072847"/>
    <lineage>
        <taxon>Bacteria</taxon>
        <taxon>Pseudomonadati</taxon>
        <taxon>Bacteroidota</taxon>
        <taxon>Cytophagia</taxon>
        <taxon>Cytophagales</taxon>
        <taxon>Hymenobacteraceae</taxon>
        <taxon>Adhaeribacter</taxon>
    </lineage>
</organism>
<dbReference type="OrthoDB" id="9780326at2"/>
<dbReference type="Proteomes" id="UP000253919">
    <property type="component" value="Unassembled WGS sequence"/>
</dbReference>
<comment type="caution">
    <text evidence="9">The sequence shown here is derived from an EMBL/GenBank/DDBJ whole genome shotgun (WGS) entry which is preliminary data.</text>
</comment>
<keyword evidence="5 6" id="KW-0804">Transcription</keyword>
<keyword evidence="3 6" id="KW-0731">Sigma factor</keyword>
<dbReference type="InterPro" id="IPR007627">
    <property type="entry name" value="RNA_pol_sigma70_r2"/>
</dbReference>
<dbReference type="AlphaFoldDB" id="A0A369QGY5"/>
<dbReference type="InterPro" id="IPR000838">
    <property type="entry name" value="RNA_pol_sigma70_ECF_CS"/>
</dbReference>
<dbReference type="Gene3D" id="1.10.10.10">
    <property type="entry name" value="Winged helix-like DNA-binding domain superfamily/Winged helix DNA-binding domain"/>
    <property type="match status" value="1"/>
</dbReference>
<evidence type="ECO:0000256" key="4">
    <source>
        <dbReference type="ARBA" id="ARBA00023125"/>
    </source>
</evidence>
<proteinExistence type="inferred from homology"/>
<reference evidence="9 10" key="1">
    <citation type="submission" date="2018-04" db="EMBL/GenBank/DDBJ databases">
        <title>Adhaeribacter sp. HMF7616 genome sequencing and assembly.</title>
        <authorList>
            <person name="Kang H."/>
            <person name="Kang J."/>
            <person name="Cha I."/>
            <person name="Kim H."/>
            <person name="Joh K."/>
        </authorList>
    </citation>
    <scope>NUCLEOTIDE SEQUENCE [LARGE SCALE GENOMIC DNA]</scope>
    <source>
        <strain evidence="9 10">HMF7616</strain>
    </source>
</reference>
<dbReference type="EMBL" id="QASA01000001">
    <property type="protein sequence ID" value="RDC64171.1"/>
    <property type="molecule type" value="Genomic_DNA"/>
</dbReference>
<evidence type="ECO:0000256" key="1">
    <source>
        <dbReference type="ARBA" id="ARBA00010641"/>
    </source>
</evidence>
<dbReference type="Pfam" id="PF04542">
    <property type="entry name" value="Sigma70_r2"/>
    <property type="match status" value="1"/>
</dbReference>
<evidence type="ECO:0000313" key="10">
    <source>
        <dbReference type="Proteomes" id="UP000253919"/>
    </source>
</evidence>
<name>A0A369QGY5_9BACT</name>
<evidence type="ECO:0000313" key="9">
    <source>
        <dbReference type="EMBL" id="RDC64171.1"/>
    </source>
</evidence>
<dbReference type="PROSITE" id="PS01063">
    <property type="entry name" value="SIGMA70_ECF"/>
    <property type="match status" value="1"/>
</dbReference>
<dbReference type="Pfam" id="PF08281">
    <property type="entry name" value="Sigma70_r4_2"/>
    <property type="match status" value="1"/>
</dbReference>
<gene>
    <name evidence="9" type="ORF">AHMF7616_02782</name>
</gene>
<dbReference type="InterPro" id="IPR013324">
    <property type="entry name" value="RNA_pol_sigma_r3/r4-like"/>
</dbReference>
<evidence type="ECO:0000259" key="8">
    <source>
        <dbReference type="Pfam" id="PF08281"/>
    </source>
</evidence>
<evidence type="ECO:0000256" key="2">
    <source>
        <dbReference type="ARBA" id="ARBA00023015"/>
    </source>
</evidence>
<keyword evidence="4 6" id="KW-0238">DNA-binding</keyword>
<evidence type="ECO:0000256" key="3">
    <source>
        <dbReference type="ARBA" id="ARBA00023082"/>
    </source>
</evidence>
<dbReference type="Gene3D" id="1.10.1740.10">
    <property type="match status" value="1"/>
</dbReference>
<dbReference type="CDD" id="cd06171">
    <property type="entry name" value="Sigma70_r4"/>
    <property type="match status" value="1"/>
</dbReference>
<dbReference type="GO" id="GO:0003677">
    <property type="term" value="F:DNA binding"/>
    <property type="evidence" value="ECO:0007669"/>
    <property type="project" value="UniProtKB-KW"/>
</dbReference>
<protein>
    <recommendedName>
        <fullName evidence="6">RNA polymerase sigma factor</fullName>
    </recommendedName>
</protein>
<comment type="similarity">
    <text evidence="1 6">Belongs to the sigma-70 factor family. ECF subfamily.</text>
</comment>
<dbReference type="InterPro" id="IPR036388">
    <property type="entry name" value="WH-like_DNA-bd_sf"/>
</dbReference>
<dbReference type="GO" id="GO:0016987">
    <property type="term" value="F:sigma factor activity"/>
    <property type="evidence" value="ECO:0007669"/>
    <property type="project" value="UniProtKB-KW"/>
</dbReference>
<dbReference type="InterPro" id="IPR013249">
    <property type="entry name" value="RNA_pol_sigma70_r4_t2"/>
</dbReference>
<dbReference type="GO" id="GO:0006352">
    <property type="term" value="P:DNA-templated transcription initiation"/>
    <property type="evidence" value="ECO:0007669"/>
    <property type="project" value="InterPro"/>
</dbReference>
<keyword evidence="10" id="KW-1185">Reference proteome</keyword>
<feature type="domain" description="RNA polymerase sigma-70 region 2" evidence="7">
    <location>
        <begin position="23"/>
        <end position="91"/>
    </location>
</feature>
<dbReference type="SUPFAM" id="SSF88659">
    <property type="entry name" value="Sigma3 and sigma4 domains of RNA polymerase sigma factors"/>
    <property type="match status" value="1"/>
</dbReference>
<evidence type="ECO:0000256" key="6">
    <source>
        <dbReference type="RuleBase" id="RU000716"/>
    </source>
</evidence>
<dbReference type="InterPro" id="IPR013325">
    <property type="entry name" value="RNA_pol_sigma_r2"/>
</dbReference>
<feature type="domain" description="RNA polymerase sigma factor 70 region 4 type 2" evidence="8">
    <location>
        <begin position="120"/>
        <end position="172"/>
    </location>
</feature>
<evidence type="ECO:0000256" key="5">
    <source>
        <dbReference type="ARBA" id="ARBA00023163"/>
    </source>
</evidence>